<gene>
    <name evidence="1" type="ORF">IE53DRAFT_366156</name>
</gene>
<protein>
    <submittedName>
        <fullName evidence="1">Uncharacterized protein</fullName>
    </submittedName>
</protein>
<sequence>MATSASASASSSTPSPLSTSAFPLLPPEDRHDHPPPPSLDSTDPRVHLDQQSSKWRYEDDQGQEWEWQELPPHHRPSHLVPKDHHQSEPLATQTTPPGHWVKLIDENLFQAQQAAYSVQGVDQEVRIPHPPQILPSKRSSHPSARDR</sequence>
<reference evidence="1 2" key="1">
    <citation type="journal article" date="2018" name="Mol. Biol. Evol.">
        <title>Broad Genomic Sampling Reveals a Smut Pathogenic Ancestry of the Fungal Clade Ustilaginomycotina.</title>
        <authorList>
            <person name="Kijpornyongpan T."/>
            <person name="Mondo S.J."/>
            <person name="Barry K."/>
            <person name="Sandor L."/>
            <person name="Lee J."/>
            <person name="Lipzen A."/>
            <person name="Pangilinan J."/>
            <person name="LaButti K."/>
            <person name="Hainaut M."/>
            <person name="Henrissat B."/>
            <person name="Grigoriev I.V."/>
            <person name="Spatafora J.W."/>
            <person name="Aime M.C."/>
        </authorList>
    </citation>
    <scope>NUCLEOTIDE SEQUENCE [LARGE SCALE GENOMIC DNA]</scope>
    <source>
        <strain evidence="1 2">SA 807</strain>
    </source>
</reference>
<accession>A0ACD0P6A4</accession>
<keyword evidence="2" id="KW-1185">Reference proteome</keyword>
<dbReference type="Proteomes" id="UP000245626">
    <property type="component" value="Unassembled WGS sequence"/>
</dbReference>
<dbReference type="EMBL" id="KZ819715">
    <property type="protein sequence ID" value="PWN53645.1"/>
    <property type="molecule type" value="Genomic_DNA"/>
</dbReference>
<proteinExistence type="predicted"/>
<organism evidence="1 2">
    <name type="scientific">Violaceomyces palustris</name>
    <dbReference type="NCBI Taxonomy" id="1673888"/>
    <lineage>
        <taxon>Eukaryota</taxon>
        <taxon>Fungi</taxon>
        <taxon>Dikarya</taxon>
        <taxon>Basidiomycota</taxon>
        <taxon>Ustilaginomycotina</taxon>
        <taxon>Ustilaginomycetes</taxon>
        <taxon>Violaceomycetales</taxon>
        <taxon>Violaceomycetaceae</taxon>
        <taxon>Violaceomyces</taxon>
    </lineage>
</organism>
<name>A0ACD0P6A4_9BASI</name>
<evidence type="ECO:0000313" key="1">
    <source>
        <dbReference type="EMBL" id="PWN53645.1"/>
    </source>
</evidence>
<evidence type="ECO:0000313" key="2">
    <source>
        <dbReference type="Proteomes" id="UP000245626"/>
    </source>
</evidence>